<dbReference type="RefSeq" id="WP_167181886.1">
    <property type="nucleotide sequence ID" value="NZ_JAAONZ010000002.1"/>
</dbReference>
<dbReference type="EMBL" id="JAAONZ010000002">
    <property type="protein sequence ID" value="NHO64652.1"/>
    <property type="molecule type" value="Genomic_DNA"/>
</dbReference>
<keyword evidence="3" id="KW-1185">Reference proteome</keyword>
<feature type="domain" description="Antirepressor protein C-terminal" evidence="1">
    <location>
        <begin position="4"/>
        <end position="86"/>
    </location>
</feature>
<evidence type="ECO:0000259" key="1">
    <source>
        <dbReference type="Pfam" id="PF03374"/>
    </source>
</evidence>
<dbReference type="GO" id="GO:0003677">
    <property type="term" value="F:DNA binding"/>
    <property type="evidence" value="ECO:0007669"/>
    <property type="project" value="InterPro"/>
</dbReference>
<gene>
    <name evidence="2" type="ORF">G8770_03710</name>
</gene>
<dbReference type="Proteomes" id="UP000787472">
    <property type="component" value="Unassembled WGS sequence"/>
</dbReference>
<proteinExistence type="predicted"/>
<dbReference type="AlphaFoldDB" id="A0A9E5JYQ4"/>
<comment type="caution">
    <text evidence="2">The sequence shown here is derived from an EMBL/GenBank/DDBJ whole genome shotgun (WGS) entry which is preliminary data.</text>
</comment>
<evidence type="ECO:0000313" key="2">
    <source>
        <dbReference type="EMBL" id="NHO64652.1"/>
    </source>
</evidence>
<reference evidence="2" key="1">
    <citation type="submission" date="2020-03" db="EMBL/GenBank/DDBJ databases">
        <authorList>
            <person name="Guo F."/>
        </authorList>
    </citation>
    <scope>NUCLEOTIDE SEQUENCE</scope>
    <source>
        <strain evidence="2">JCM 30134</strain>
    </source>
</reference>
<organism evidence="2 3">
    <name type="scientific">Pseudomaricurvus hydrocarbonicus</name>
    <dbReference type="NCBI Taxonomy" id="1470433"/>
    <lineage>
        <taxon>Bacteria</taxon>
        <taxon>Pseudomonadati</taxon>
        <taxon>Pseudomonadota</taxon>
        <taxon>Gammaproteobacteria</taxon>
        <taxon>Cellvibrionales</taxon>
        <taxon>Cellvibrionaceae</taxon>
        <taxon>Pseudomaricurvus</taxon>
    </lineage>
</organism>
<accession>A0A9E5JYQ4</accession>
<dbReference type="InterPro" id="IPR005039">
    <property type="entry name" value="Ant_C"/>
</dbReference>
<dbReference type="Pfam" id="PF03374">
    <property type="entry name" value="ANT"/>
    <property type="match status" value="1"/>
</dbReference>
<evidence type="ECO:0000313" key="3">
    <source>
        <dbReference type="Proteomes" id="UP000787472"/>
    </source>
</evidence>
<name>A0A9E5JYQ4_9GAMM</name>
<sequence>MTNTQYMEAKAAAKVLGIGTRKLNKLLRDNGIYHRDGTLKNTPRAAYIERGLFTTVTGVCYYNDRDHFYIKPLITNVGLSYLRELIDGVEQRQESGNGRDRTLVHPEQHRPQNQQIITAERNSLLRMVGIKEA</sequence>
<protein>
    <recommendedName>
        <fullName evidence="1">Antirepressor protein C-terminal domain-containing protein</fullName>
    </recommendedName>
</protein>